<dbReference type="InterPro" id="IPR027417">
    <property type="entry name" value="P-loop_NTPase"/>
</dbReference>
<dbReference type="GeneID" id="115473197"/>
<evidence type="ECO:0000256" key="9">
    <source>
        <dbReference type="ARBA" id="ARBA00023054"/>
    </source>
</evidence>
<evidence type="ECO:0000256" key="11">
    <source>
        <dbReference type="ARBA" id="ARBA00023212"/>
    </source>
</evidence>
<feature type="domain" description="Kinesin motor" evidence="17">
    <location>
        <begin position="326"/>
        <end position="669"/>
    </location>
</feature>
<dbReference type="OrthoDB" id="9881856at2759"/>
<dbReference type="KEGG" id="muo:115473197"/>
<dbReference type="PANTHER" id="PTHR47117">
    <property type="entry name" value="STAR-RELATED LIPID TRANSFER PROTEIN 9"/>
    <property type="match status" value="1"/>
</dbReference>
<comment type="similarity">
    <text evidence="15">Belongs to the TRAFAC class myosin-kinesin ATPase superfamily. Kinesin family.</text>
</comment>
<dbReference type="GO" id="GO:0005819">
    <property type="term" value="C:spindle"/>
    <property type="evidence" value="ECO:0007669"/>
    <property type="project" value="UniProtKB-SubCell"/>
</dbReference>
<keyword evidence="4" id="KW-0963">Cytoplasm</keyword>
<proteinExistence type="inferred from homology"/>
<evidence type="ECO:0000256" key="7">
    <source>
        <dbReference type="ARBA" id="ARBA00022741"/>
    </source>
</evidence>
<dbReference type="PANTHER" id="PTHR47117:SF3">
    <property type="entry name" value="KINESIN FAMILY MEMBER 14-LIKE"/>
    <property type="match status" value="1"/>
</dbReference>
<dbReference type="Pfam" id="PF16183">
    <property type="entry name" value="Kinesin_assoc"/>
    <property type="match status" value="1"/>
</dbReference>
<evidence type="ECO:0000256" key="14">
    <source>
        <dbReference type="ARBA" id="ARBA00073220"/>
    </source>
</evidence>
<dbReference type="GO" id="GO:0043066">
    <property type="term" value="P:negative regulation of apoptotic process"/>
    <property type="evidence" value="ECO:0007669"/>
    <property type="project" value="UniProtKB-ARBA"/>
</dbReference>
<dbReference type="SUPFAM" id="SSF49879">
    <property type="entry name" value="SMAD/FHA domain"/>
    <property type="match status" value="1"/>
</dbReference>
<dbReference type="GO" id="GO:0008017">
    <property type="term" value="F:microtubule binding"/>
    <property type="evidence" value="ECO:0007669"/>
    <property type="project" value="InterPro"/>
</dbReference>
<comment type="subcellular location">
    <subcellularLocation>
        <location evidence="2">Cytoplasm</location>
        <location evidence="2">Cytoskeleton</location>
        <location evidence="2">Spindle</location>
    </subcellularLocation>
    <subcellularLocation>
        <location evidence="3">Midbody</location>
    </subcellularLocation>
    <subcellularLocation>
        <location evidence="1">Nucleus</location>
    </subcellularLocation>
</comment>
<dbReference type="InterPro" id="IPR008984">
    <property type="entry name" value="SMAD_FHA_dom_sf"/>
</dbReference>
<dbReference type="PROSITE" id="PS50067">
    <property type="entry name" value="KINESIN_MOTOR_2"/>
    <property type="match status" value="1"/>
</dbReference>
<dbReference type="GO" id="GO:0005634">
    <property type="term" value="C:nucleus"/>
    <property type="evidence" value="ECO:0007669"/>
    <property type="project" value="UniProtKB-SubCell"/>
</dbReference>
<dbReference type="InterPro" id="IPR056523">
    <property type="entry name" value="4HB_KIF14"/>
</dbReference>
<dbReference type="Pfam" id="PF00225">
    <property type="entry name" value="Kinesin"/>
    <property type="match status" value="1"/>
</dbReference>
<evidence type="ECO:0000256" key="2">
    <source>
        <dbReference type="ARBA" id="ARBA00004186"/>
    </source>
</evidence>
<name>A0A6P7YLD7_9AMPH</name>
<feature type="coiled-coil region" evidence="16">
    <location>
        <begin position="705"/>
        <end position="732"/>
    </location>
</feature>
<reference evidence="19" key="1">
    <citation type="submission" date="2025-08" db="UniProtKB">
        <authorList>
            <consortium name="RefSeq"/>
        </authorList>
    </citation>
    <scope>IDENTIFICATION</scope>
</reference>
<keyword evidence="5" id="KW-0597">Phosphoprotein</keyword>
<dbReference type="SMART" id="SM00129">
    <property type="entry name" value="KISc"/>
    <property type="match status" value="1"/>
</dbReference>
<dbReference type="InterPro" id="IPR036961">
    <property type="entry name" value="Kinesin_motor_dom_sf"/>
</dbReference>
<dbReference type="InParanoid" id="A0A6P7YLD7"/>
<dbReference type="PROSITE" id="PS00411">
    <property type="entry name" value="KINESIN_MOTOR_1"/>
    <property type="match status" value="1"/>
</dbReference>
<feature type="coiled-coil region" evidence="16">
    <location>
        <begin position="888"/>
        <end position="957"/>
    </location>
</feature>
<keyword evidence="6" id="KW-0493">Microtubule</keyword>
<evidence type="ECO:0000259" key="17">
    <source>
        <dbReference type="PROSITE" id="PS50067"/>
    </source>
</evidence>
<keyword evidence="11" id="KW-0206">Cytoskeleton</keyword>
<dbReference type="SUPFAM" id="SSF52540">
    <property type="entry name" value="P-loop containing nucleoside triphosphate hydrolases"/>
    <property type="match status" value="1"/>
</dbReference>
<evidence type="ECO:0000256" key="13">
    <source>
        <dbReference type="ARBA" id="ARBA00064520"/>
    </source>
</evidence>
<evidence type="ECO:0000256" key="4">
    <source>
        <dbReference type="ARBA" id="ARBA00022490"/>
    </source>
</evidence>
<protein>
    <recommendedName>
        <fullName evidence="14">Kinesin-like protein KIF14</fullName>
    </recommendedName>
</protein>
<dbReference type="Pfam" id="PF00498">
    <property type="entry name" value="FHA"/>
    <property type="match status" value="1"/>
</dbReference>
<dbReference type="CDD" id="cd22707">
    <property type="entry name" value="FHA_KIF14"/>
    <property type="match status" value="1"/>
</dbReference>
<keyword evidence="9 16" id="KW-0175">Coiled coil</keyword>
<accession>A0A6P7YLD7</accession>
<keyword evidence="12" id="KW-0539">Nucleus</keyword>
<dbReference type="GO" id="GO:0005524">
    <property type="term" value="F:ATP binding"/>
    <property type="evidence" value="ECO:0007669"/>
    <property type="project" value="UniProtKB-UniRule"/>
</dbReference>
<evidence type="ECO:0000256" key="8">
    <source>
        <dbReference type="ARBA" id="ARBA00022840"/>
    </source>
</evidence>
<dbReference type="GO" id="GO:0005874">
    <property type="term" value="C:microtubule"/>
    <property type="evidence" value="ECO:0007669"/>
    <property type="project" value="UniProtKB-KW"/>
</dbReference>
<dbReference type="InterPro" id="IPR000253">
    <property type="entry name" value="FHA_dom"/>
</dbReference>
<dbReference type="GO" id="GO:0007018">
    <property type="term" value="P:microtubule-based movement"/>
    <property type="evidence" value="ECO:0007669"/>
    <property type="project" value="InterPro"/>
</dbReference>
<evidence type="ECO:0000256" key="1">
    <source>
        <dbReference type="ARBA" id="ARBA00004123"/>
    </source>
</evidence>
<feature type="binding site" evidence="15">
    <location>
        <begin position="415"/>
        <end position="422"/>
    </location>
    <ligand>
        <name>ATP</name>
        <dbReference type="ChEBI" id="CHEBI:30616"/>
    </ligand>
</feature>
<keyword evidence="10 15" id="KW-0505">Motor protein</keyword>
<comment type="subunit">
    <text evidence="13">Directly interacts with PRC1 within a complex also containing KIF4A, KIF20A and KIF23; targets to the central spindle. Directly interacts with CIT depending on the activation state of the kinase (stronger interaction with the kinase-dead form); targets to the midbody. Interacts with ARRB2; the interaction is detected in the nucleus upon OR1D2 stimulation. Interacts with AKT1; the interaction is detected in the plasma membrane upon INS stimulation and promotes AKT1 phosphorylation. Interacts with SVIL; at midbody during cytokinesis. Interacts with RADIL (via PDZ domain); recruits RADIL to the microtubule network restricting RADIL from interaction with activated RAP1A.</text>
</comment>
<evidence type="ECO:0000256" key="16">
    <source>
        <dbReference type="SAM" id="Coils"/>
    </source>
</evidence>
<evidence type="ECO:0000256" key="3">
    <source>
        <dbReference type="ARBA" id="ARBA00004214"/>
    </source>
</evidence>
<keyword evidence="8 15" id="KW-0067">ATP-binding</keyword>
<gene>
    <name evidence="19" type="primary">LOC115473197</name>
</gene>
<dbReference type="InterPro" id="IPR019821">
    <property type="entry name" value="Kinesin_motor_CS"/>
</dbReference>
<dbReference type="GO" id="GO:0003777">
    <property type="term" value="F:microtubule motor activity"/>
    <property type="evidence" value="ECO:0007669"/>
    <property type="project" value="InterPro"/>
</dbReference>
<evidence type="ECO:0000256" key="15">
    <source>
        <dbReference type="PROSITE-ProRule" id="PRU00283"/>
    </source>
</evidence>
<evidence type="ECO:0000256" key="5">
    <source>
        <dbReference type="ARBA" id="ARBA00022553"/>
    </source>
</evidence>
<keyword evidence="18" id="KW-1185">Reference proteome</keyword>
<keyword evidence="7 15" id="KW-0547">Nucleotide-binding</keyword>
<dbReference type="InterPro" id="IPR001752">
    <property type="entry name" value="Kinesin_motor_dom"/>
</dbReference>
<dbReference type="FunFam" id="2.60.200.20:FF:000020">
    <property type="entry name" value="Kinesin family member 14"/>
    <property type="match status" value="1"/>
</dbReference>
<dbReference type="Gene3D" id="2.60.200.20">
    <property type="match status" value="1"/>
</dbReference>
<evidence type="ECO:0000256" key="10">
    <source>
        <dbReference type="ARBA" id="ARBA00023175"/>
    </source>
</evidence>
<dbReference type="RefSeq" id="XP_030063819.1">
    <property type="nucleotide sequence ID" value="XM_030207959.1"/>
</dbReference>
<evidence type="ECO:0000256" key="12">
    <source>
        <dbReference type="ARBA" id="ARBA00023242"/>
    </source>
</evidence>
<dbReference type="PRINTS" id="PR00380">
    <property type="entry name" value="KINESINHEAVY"/>
</dbReference>
<dbReference type="Gene3D" id="3.40.850.10">
    <property type="entry name" value="Kinesin motor domain"/>
    <property type="match status" value="1"/>
</dbReference>
<organism evidence="18 19">
    <name type="scientific">Microcaecilia unicolor</name>
    <dbReference type="NCBI Taxonomy" id="1415580"/>
    <lineage>
        <taxon>Eukaryota</taxon>
        <taxon>Metazoa</taxon>
        <taxon>Chordata</taxon>
        <taxon>Craniata</taxon>
        <taxon>Vertebrata</taxon>
        <taxon>Euteleostomi</taxon>
        <taxon>Amphibia</taxon>
        <taxon>Gymnophiona</taxon>
        <taxon>Siphonopidae</taxon>
        <taxon>Microcaecilia</taxon>
    </lineage>
</organism>
<dbReference type="Proteomes" id="UP000515156">
    <property type="component" value="Chromosome 6"/>
</dbReference>
<dbReference type="SMART" id="SM00240">
    <property type="entry name" value="FHA"/>
    <property type="match status" value="1"/>
</dbReference>
<dbReference type="InterPro" id="IPR032405">
    <property type="entry name" value="Kinesin_assoc"/>
</dbReference>
<evidence type="ECO:0000313" key="19">
    <source>
        <dbReference type="RefSeq" id="XP_030063819.1"/>
    </source>
</evidence>
<evidence type="ECO:0000313" key="18">
    <source>
        <dbReference type="Proteomes" id="UP000515156"/>
    </source>
</evidence>
<evidence type="ECO:0000256" key="6">
    <source>
        <dbReference type="ARBA" id="ARBA00022701"/>
    </source>
</evidence>
<dbReference type="FunFam" id="3.40.850.10:FF:000042">
    <property type="entry name" value="Kinesin family member 14"/>
    <property type="match status" value="1"/>
</dbReference>
<dbReference type="Pfam" id="PF23313">
    <property type="entry name" value="4HB_KIF14"/>
    <property type="match status" value="1"/>
</dbReference>
<dbReference type="GO" id="GO:0030496">
    <property type="term" value="C:midbody"/>
    <property type="evidence" value="ECO:0007669"/>
    <property type="project" value="UniProtKB-SubCell"/>
</dbReference>
<sequence>MSDKPKKKILTPLTAVPIRSQECSRFVSQERDASCRGHNFAFNGENISPFTPETSQNISFSALTTERLLYSTLIADGTSEMSLNSFDVPNENPQTMPGSYSLKSEQPQLKATSKVATSSVFLTLQKKKTDETDLCPKAENEVQESSHTTKKHRQPVDAISVIKQDLEQSSKNQKVIYSPTCLISEEAGQKVPKSRLPLAVRTWTGTSPKTDKINEIMHLGSKTRVATNTVCTRNGTPTEVADVEDKLPNAGSFEKDLGLLTGGMTEETLQMWRARLLSQSPVIADNEFPLDCSLELDVEDNRSHLAVPERFHDSSVMENSWGEDSAVIVAVRVRPFNKRENQGRAKCVASCTGQEIQIRHPFTHQVFAFFYDFTFLSLNPGDATYASQEDVYSQLAQPLLDKVFDGYNVCLFAYGQTGSGKSYTMMGYNEDPGIIPRFCEELFTRVNVVQQDVKYHIEMSYFEIYNERIYDLLTSPRESYSKKRALKVREKPNFGPYVSGLSTYVVASFTDVQTWLELGNKQRATAATSINDKSSRSHSVFSLTMKQTKREHLDGEVLEHMVMSRVNLVDLAGSERCDSAQTSGIRLKEGASINKSLLTLGKVISALSEMSQSKRKIFIPYRDSILTWLLKESLGGNSKTAMMATVGPAAMNVDETLSTLRYASQARNIINSAKINEDANAKLVRDLKAEIEKLQCSQGIDILKYKASLQEIKSLKELLSAQEKEMAEAQKSWQEKLHLAEKCKIEEAKELQKAGICFKVDNRLPNLVNLNEDPQLSEVLLYMIKEGQTRVGKYHPDSNKDIQLTGALISDEHCCITNIQEDVTLSPVLGAETYINGNLILEPVTLHHGDRVILGGQHYFRFNHPMEVKRGRRAMVGTAGVSDGLRDYEFAKNELIEAQKQRIESEIDDARLQAQKEMMQELQVAKDLAQRELSAQKNLYESRIKQLEKKLEEEMNKKHCNKHGDVLRQQHLVPTLLLSQDLEIRIRQSKFMNVLQQEKKRLSDEVEKLQSSKDKNAKTLEKHAHWGDLRLSITLQEANIISKNQNKETVFTRYDLPAIDGETTTVCVRVTNTKLGISTLWSSDKFENKLVSMRELYQGSFEGSGDDLFYDPNDTWEAEVKPPSPNRRHSLSRQTSEKLLGKVSMDMPAFDSSCAAICKQMVSSTLEAFVKEGESSSPVLKLLTDLQTVMSSSAHVSQVYQQLDESTSNVASDVSIQPYCIKISSAVGHITVSIQLLESVAPVAGSWPSFCKDSLVAEVKRLGRNITFLLHGCECEIVSMIMESKEQIDQSVVIIAGSLGRLTIAMGAEMNCGLERAESITSCIKNAFIGGMERYINFQMDMIVSELLDVQKSHQNIPSGNKLGEIQNLLCLAGASLQSFMRCSRRLWKEIISIKDQKMEKPLSLQECFLYYKTLSFDLRRFLSTWKLVTTTALQCLKDLEQGFPKLKQDTDMFSKTAVLLCKTFSSLYCAVDDSRGQSMCQVAVMTKTETAASEILSYVRDLLQVIEALESGNDLNSGMGTQKNNKQSPMGLQLDTGRPLWGRSGNSVRVAVAMLNRQVLTKEMVTHERKGMV</sequence>